<dbReference type="AlphaFoldDB" id="A0A8S2J9X0"/>
<dbReference type="EMBL" id="CAJOBI010000168">
    <property type="protein sequence ID" value="CAF3800771.1"/>
    <property type="molecule type" value="Genomic_DNA"/>
</dbReference>
<dbReference type="GO" id="GO:0005813">
    <property type="term" value="C:centrosome"/>
    <property type="evidence" value="ECO:0007669"/>
    <property type="project" value="InterPro"/>
</dbReference>
<feature type="region of interest" description="Disordered" evidence="2">
    <location>
        <begin position="86"/>
        <end position="105"/>
    </location>
</feature>
<protein>
    <recommendedName>
        <fullName evidence="6">Centrosomal protein of 95 kDa</fullName>
    </recommendedName>
</protein>
<dbReference type="Proteomes" id="UP000676336">
    <property type="component" value="Unassembled WGS sequence"/>
</dbReference>
<dbReference type="InterPro" id="IPR026619">
    <property type="entry name" value="CEP95"/>
</dbReference>
<dbReference type="EMBL" id="CAJOBJ010000160">
    <property type="protein sequence ID" value="CAF3800555.1"/>
    <property type="molecule type" value="Genomic_DNA"/>
</dbReference>
<evidence type="ECO:0000313" key="3">
    <source>
        <dbReference type="EMBL" id="CAF3800555.1"/>
    </source>
</evidence>
<keyword evidence="1" id="KW-0175">Coiled coil</keyword>
<organism evidence="3 5">
    <name type="scientific">Rotaria magnacalcarata</name>
    <dbReference type="NCBI Taxonomy" id="392030"/>
    <lineage>
        <taxon>Eukaryota</taxon>
        <taxon>Metazoa</taxon>
        <taxon>Spiralia</taxon>
        <taxon>Gnathifera</taxon>
        <taxon>Rotifera</taxon>
        <taxon>Eurotatoria</taxon>
        <taxon>Bdelloidea</taxon>
        <taxon>Philodinida</taxon>
        <taxon>Philodinidae</taxon>
        <taxon>Rotaria</taxon>
    </lineage>
</organism>
<accession>A0A8S2J9X0</accession>
<proteinExistence type="predicted"/>
<reference evidence="3" key="1">
    <citation type="submission" date="2021-02" db="EMBL/GenBank/DDBJ databases">
        <authorList>
            <person name="Nowell W R."/>
        </authorList>
    </citation>
    <scope>NUCLEOTIDE SEQUENCE</scope>
</reference>
<evidence type="ECO:0000256" key="1">
    <source>
        <dbReference type="SAM" id="Coils"/>
    </source>
</evidence>
<dbReference type="Proteomes" id="UP000681720">
    <property type="component" value="Unassembled WGS sequence"/>
</dbReference>
<evidence type="ECO:0008006" key="6">
    <source>
        <dbReference type="Google" id="ProtNLM"/>
    </source>
</evidence>
<evidence type="ECO:0000313" key="5">
    <source>
        <dbReference type="Proteomes" id="UP000681720"/>
    </source>
</evidence>
<dbReference type="PANTHER" id="PTHR22545">
    <property type="entry name" value="CENTROSOMAL PROTEIN OF 95 KDA"/>
    <property type="match status" value="1"/>
</dbReference>
<sequence>MQDSIISATTTTMGRNRLNHSDEFYQIRNQLQEQYHVKQSLNHFLERHFNDDLDDYKSTKTLLQNDKERHAMRHHEIDTSTLRINEHQSRVRRSHSASSKTREGSLRKGFLCASTNALNVRPLVHKHDFNDPTTTIDNEITTNVKTTNKHRLLLGNENDLVQVLNEQFPGIYVSTEMQAKLNDQFSKHIDSVFKSRVELLNSQQGNMNDLEKVKQKHDQMTEILRKEIGAVQRQQDIQLKQSAERILKSKIRDQRIQQARVRRYFQEYCLDQRKRLLKKRTNEELILKQAYKDSIRIQRERLQEMKKYKQEYNALFLSRYRNQLESLENYYRQRLNMFKEVEQKESALQRTNDREDKLELNKQRLQLRKKLETDIKQLQDQLNQNDDYIHFRQLDLERLKENLTQARITTKV</sequence>
<evidence type="ECO:0000256" key="2">
    <source>
        <dbReference type="SAM" id="MobiDB-lite"/>
    </source>
</evidence>
<name>A0A8S2J9X0_9BILA</name>
<gene>
    <name evidence="3" type="ORF">GIL414_LOCUS1064</name>
    <name evidence="4" type="ORF">SMN809_LOCUS1162</name>
</gene>
<dbReference type="GO" id="GO:0000922">
    <property type="term" value="C:spindle pole"/>
    <property type="evidence" value="ECO:0007669"/>
    <property type="project" value="InterPro"/>
</dbReference>
<feature type="coiled-coil region" evidence="1">
    <location>
        <begin position="341"/>
        <end position="388"/>
    </location>
</feature>
<evidence type="ECO:0000313" key="4">
    <source>
        <dbReference type="EMBL" id="CAF3800771.1"/>
    </source>
</evidence>
<dbReference type="PANTHER" id="PTHR22545:SF0">
    <property type="entry name" value="CENTROSOMAL PROTEIN OF 95 KDA"/>
    <property type="match status" value="1"/>
</dbReference>
<comment type="caution">
    <text evidence="3">The sequence shown here is derived from an EMBL/GenBank/DDBJ whole genome shotgun (WGS) entry which is preliminary data.</text>
</comment>